<keyword evidence="5" id="KW-0410">Iron transport</keyword>
<keyword evidence="10" id="KW-0186">Copper</keyword>
<dbReference type="InterPro" id="IPR013130">
    <property type="entry name" value="Fe3_Rdtase_TM_dom"/>
</dbReference>
<evidence type="ECO:0000256" key="9">
    <source>
        <dbReference type="ARBA" id="ARBA00023002"/>
    </source>
</evidence>
<feature type="region of interest" description="Disordered" evidence="14">
    <location>
        <begin position="1"/>
        <end position="26"/>
    </location>
</feature>
<dbReference type="Gene3D" id="3.40.50.720">
    <property type="entry name" value="NAD(P)-binding Rossmann-like Domain"/>
    <property type="match status" value="1"/>
</dbReference>
<comment type="subcellular location">
    <subcellularLocation>
        <location evidence="3">Endosome membrane</location>
        <topology evidence="3">Multi-pass membrane protein</topology>
    </subcellularLocation>
</comment>
<dbReference type="GO" id="GO:0015677">
    <property type="term" value="P:copper ion import"/>
    <property type="evidence" value="ECO:0007669"/>
    <property type="project" value="TreeGrafter"/>
</dbReference>
<keyword evidence="6 15" id="KW-0812">Transmembrane</keyword>
<evidence type="ECO:0000256" key="11">
    <source>
        <dbReference type="ARBA" id="ARBA00023136"/>
    </source>
</evidence>
<feature type="domain" description="Pyrroline-5-carboxylate reductase catalytic N-terminal" evidence="17">
    <location>
        <begin position="44"/>
        <end position="134"/>
    </location>
</feature>
<evidence type="ECO:0000256" key="13">
    <source>
        <dbReference type="ARBA" id="ARBA00049387"/>
    </source>
</evidence>
<evidence type="ECO:0000256" key="15">
    <source>
        <dbReference type="SAM" id="Phobius"/>
    </source>
</evidence>
<dbReference type="GO" id="GO:0052851">
    <property type="term" value="F:ferric-chelate reductase (NADPH) activity"/>
    <property type="evidence" value="ECO:0007669"/>
    <property type="project" value="TreeGrafter"/>
</dbReference>
<dbReference type="EMBL" id="KQ243166">
    <property type="protein sequence ID" value="KNC76285.1"/>
    <property type="molecule type" value="Genomic_DNA"/>
</dbReference>
<evidence type="ECO:0000256" key="2">
    <source>
        <dbReference type="ARBA" id="ARBA00001974"/>
    </source>
</evidence>
<evidence type="ECO:0000256" key="5">
    <source>
        <dbReference type="ARBA" id="ARBA00022496"/>
    </source>
</evidence>
<keyword evidence="7" id="KW-0967">Endosome</keyword>
<dbReference type="Pfam" id="PF01794">
    <property type="entry name" value="Ferric_reduct"/>
    <property type="match status" value="1"/>
</dbReference>
<dbReference type="GO" id="GO:0005886">
    <property type="term" value="C:plasma membrane"/>
    <property type="evidence" value="ECO:0007669"/>
    <property type="project" value="TreeGrafter"/>
</dbReference>
<evidence type="ECO:0000313" key="19">
    <source>
        <dbReference type="Proteomes" id="UP000054560"/>
    </source>
</evidence>
<evidence type="ECO:0000259" key="16">
    <source>
        <dbReference type="Pfam" id="PF01794"/>
    </source>
</evidence>
<keyword evidence="19" id="KW-1185">Reference proteome</keyword>
<dbReference type="PANTHER" id="PTHR14239:SF0">
    <property type="entry name" value="F420-DEPENDENT NADP REDUCTASE"/>
    <property type="match status" value="1"/>
</dbReference>
<dbReference type="InterPro" id="IPR036291">
    <property type="entry name" value="NAD(P)-bd_dom_sf"/>
</dbReference>
<feature type="compositionally biased region" description="Basic and acidic residues" evidence="14">
    <location>
        <begin position="9"/>
        <end position="25"/>
    </location>
</feature>
<dbReference type="InterPro" id="IPR011992">
    <property type="entry name" value="EF-hand-dom_pair"/>
</dbReference>
<keyword evidence="5" id="KW-0408">Iron</keyword>
<dbReference type="AlphaFoldDB" id="A0A0L0FHQ5"/>
<keyword evidence="5" id="KW-0813">Transport</keyword>
<comment type="cofactor">
    <cofactor evidence="2">
        <name>FAD</name>
        <dbReference type="ChEBI" id="CHEBI:57692"/>
    </cofactor>
</comment>
<evidence type="ECO:0000256" key="6">
    <source>
        <dbReference type="ARBA" id="ARBA00022692"/>
    </source>
</evidence>
<feature type="domain" description="Ferric oxidoreductase" evidence="16">
    <location>
        <begin position="343"/>
        <end position="442"/>
    </location>
</feature>
<dbReference type="RefSeq" id="XP_014150187.1">
    <property type="nucleotide sequence ID" value="XM_014294712.1"/>
</dbReference>
<evidence type="ECO:0000313" key="18">
    <source>
        <dbReference type="EMBL" id="KNC76285.1"/>
    </source>
</evidence>
<evidence type="ECO:0000256" key="3">
    <source>
        <dbReference type="ARBA" id="ARBA00004337"/>
    </source>
</evidence>
<reference evidence="18 19" key="1">
    <citation type="submission" date="2011-02" db="EMBL/GenBank/DDBJ databases">
        <title>The Genome Sequence of Sphaeroforma arctica JP610.</title>
        <authorList>
            <consortium name="The Broad Institute Genome Sequencing Platform"/>
            <person name="Russ C."/>
            <person name="Cuomo C."/>
            <person name="Young S.K."/>
            <person name="Zeng Q."/>
            <person name="Gargeya S."/>
            <person name="Alvarado L."/>
            <person name="Berlin A."/>
            <person name="Chapman S.B."/>
            <person name="Chen Z."/>
            <person name="Freedman E."/>
            <person name="Gellesch M."/>
            <person name="Goldberg J."/>
            <person name="Griggs A."/>
            <person name="Gujja S."/>
            <person name="Heilman E."/>
            <person name="Heiman D."/>
            <person name="Howarth C."/>
            <person name="Mehta T."/>
            <person name="Neiman D."/>
            <person name="Pearson M."/>
            <person name="Roberts A."/>
            <person name="Saif S."/>
            <person name="Shea T."/>
            <person name="Shenoy N."/>
            <person name="Sisk P."/>
            <person name="Stolte C."/>
            <person name="Sykes S."/>
            <person name="White J."/>
            <person name="Yandava C."/>
            <person name="Burger G."/>
            <person name="Gray M.W."/>
            <person name="Holland P.W.H."/>
            <person name="King N."/>
            <person name="Lang F.B.F."/>
            <person name="Roger A.J."/>
            <person name="Ruiz-Trillo I."/>
            <person name="Haas B."/>
            <person name="Nusbaum C."/>
            <person name="Birren B."/>
        </authorList>
    </citation>
    <scope>NUCLEOTIDE SEQUENCE [LARGE SCALE GENOMIC DNA]</scope>
    <source>
        <strain evidence="18 19">JP610</strain>
    </source>
</reference>
<dbReference type="SUPFAM" id="SSF47473">
    <property type="entry name" value="EF-hand"/>
    <property type="match status" value="1"/>
</dbReference>
<evidence type="ECO:0000256" key="10">
    <source>
        <dbReference type="ARBA" id="ARBA00023008"/>
    </source>
</evidence>
<feature type="transmembrane region" description="Helical" evidence="15">
    <location>
        <begin position="435"/>
        <end position="457"/>
    </location>
</feature>
<dbReference type="PANTHER" id="PTHR14239">
    <property type="entry name" value="DUDULIN-RELATED"/>
    <property type="match status" value="1"/>
</dbReference>
<dbReference type="OrthoDB" id="550646at2759"/>
<protein>
    <recommendedName>
        <fullName evidence="20">EF-hand domain-containing protein</fullName>
    </recommendedName>
</protein>
<dbReference type="Proteomes" id="UP000054560">
    <property type="component" value="Unassembled WGS sequence"/>
</dbReference>
<organism evidence="18 19">
    <name type="scientific">Sphaeroforma arctica JP610</name>
    <dbReference type="NCBI Taxonomy" id="667725"/>
    <lineage>
        <taxon>Eukaryota</taxon>
        <taxon>Ichthyosporea</taxon>
        <taxon>Ichthyophonida</taxon>
        <taxon>Sphaeroforma</taxon>
    </lineage>
</organism>
<evidence type="ECO:0000256" key="1">
    <source>
        <dbReference type="ARBA" id="ARBA00001970"/>
    </source>
</evidence>
<dbReference type="InterPro" id="IPR051267">
    <property type="entry name" value="STEAP_metalloreductase"/>
</dbReference>
<evidence type="ECO:0000259" key="17">
    <source>
        <dbReference type="Pfam" id="PF03807"/>
    </source>
</evidence>
<gene>
    <name evidence="18" type="ORF">SARC_11202</name>
</gene>
<dbReference type="InterPro" id="IPR028939">
    <property type="entry name" value="P5C_Rdtase_cat_N"/>
</dbReference>
<comment type="cofactor">
    <cofactor evidence="1">
        <name>heme b</name>
        <dbReference type="ChEBI" id="CHEBI:60344"/>
    </cofactor>
</comment>
<evidence type="ECO:0000256" key="4">
    <source>
        <dbReference type="ARBA" id="ARBA00007729"/>
    </source>
</evidence>
<dbReference type="SUPFAM" id="SSF51735">
    <property type="entry name" value="NAD(P)-binding Rossmann-fold domains"/>
    <property type="match status" value="1"/>
</dbReference>
<evidence type="ECO:0000256" key="7">
    <source>
        <dbReference type="ARBA" id="ARBA00022753"/>
    </source>
</evidence>
<accession>A0A0L0FHQ5</accession>
<keyword evidence="5" id="KW-0406">Ion transport</keyword>
<keyword evidence="9" id="KW-0560">Oxidoreductase</keyword>
<dbReference type="eggNOG" id="ENOG502R746">
    <property type="taxonomic scope" value="Eukaryota"/>
</dbReference>
<proteinExistence type="inferred from homology"/>
<evidence type="ECO:0008006" key="20">
    <source>
        <dbReference type="Google" id="ProtNLM"/>
    </source>
</evidence>
<dbReference type="STRING" id="667725.A0A0L0FHQ5"/>
<comment type="similarity">
    <text evidence="4">Belongs to the STEAP family.</text>
</comment>
<comment type="catalytic activity">
    <reaction evidence="13">
        <text>2 Fe(2+) + NADP(+) + H(+) = 2 Fe(3+) + NADPH</text>
        <dbReference type="Rhea" id="RHEA:71767"/>
        <dbReference type="ChEBI" id="CHEBI:15378"/>
        <dbReference type="ChEBI" id="CHEBI:29033"/>
        <dbReference type="ChEBI" id="CHEBI:29034"/>
        <dbReference type="ChEBI" id="CHEBI:57783"/>
        <dbReference type="ChEBI" id="CHEBI:58349"/>
    </reaction>
    <physiologicalReaction direction="right-to-left" evidence="13">
        <dbReference type="Rhea" id="RHEA:71769"/>
    </physiologicalReaction>
</comment>
<feature type="transmembrane region" description="Helical" evidence="15">
    <location>
        <begin position="358"/>
        <end position="381"/>
    </location>
</feature>
<comment type="catalytic activity">
    <reaction evidence="12">
        <text>2 Cu(+) + NADP(+) + H(+) = 2 Cu(2+) + NADPH</text>
        <dbReference type="Rhea" id="RHEA:71771"/>
        <dbReference type="ChEBI" id="CHEBI:15378"/>
        <dbReference type="ChEBI" id="CHEBI:29036"/>
        <dbReference type="ChEBI" id="CHEBI:49552"/>
        <dbReference type="ChEBI" id="CHEBI:57783"/>
        <dbReference type="ChEBI" id="CHEBI:58349"/>
    </reaction>
    <physiologicalReaction direction="right-to-left" evidence="12">
        <dbReference type="Rhea" id="RHEA:71773"/>
    </physiologicalReaction>
</comment>
<keyword evidence="8 15" id="KW-1133">Transmembrane helix</keyword>
<evidence type="ECO:0000256" key="8">
    <source>
        <dbReference type="ARBA" id="ARBA00022989"/>
    </source>
</evidence>
<keyword evidence="11 15" id="KW-0472">Membrane</keyword>
<feature type="transmembrane region" description="Helical" evidence="15">
    <location>
        <begin position="393"/>
        <end position="414"/>
    </location>
</feature>
<feature type="transmembrane region" description="Helical" evidence="15">
    <location>
        <begin position="267"/>
        <end position="287"/>
    </location>
</feature>
<dbReference type="GO" id="GO:0008823">
    <property type="term" value="F:cupric reductase (NADH) activity"/>
    <property type="evidence" value="ECO:0007669"/>
    <property type="project" value="TreeGrafter"/>
</dbReference>
<sequence>MYNTTSRAPIDELSKNSDVEEKTDTVEDVAGIDTEPIASKDLGRIAIIGKGPYGVAMIDALLRTGHDVLLGVRTPAGSGSVGSVELFHPDYAIHHHLQKDVARQRIRTVPDAISQADVVVVCIPCTSHTRFVKENAAILRRRGAEKLNSGGTGIVMIDIRNTRQHDQDSSVAEQLQAALMAECLTSRISHSYVSLVKAFNTVSELPQKDMLRSEDAVPVCGNDITAKNTAMNLGSGIGLRPFDIGNLDNARQMEANGYSNWSKWGRAAIAIFIILTFFLVYCTLWYMVFDSPIPNAPVYTWDQPALVINKACSNTALTLLAVTYLPGKLAHIHQIIRKDCNKMLPFYLPSWLQIRNQLGITAGWFMVVHTALTMALTTPNISEQQSFSQLKNLLAQITLLIGVVAACLWLPVTLSPVPAIRQGLSVRKWKFLHNTIAHTALVVAGAHGMMFWLAMYVCPVDVLHLILTIGRVKRVHGDRSGKVSKEIITKSMAKMRGKTDSKWHKEMAQGLVALAFAYSGEDGGLNHREFITAFSDLPAVYVNRLFQALDIDESGWVGMETMLPIFLNDHPVLSFYE</sequence>
<name>A0A0L0FHQ5_9EUKA</name>
<dbReference type="GeneID" id="25911706"/>
<dbReference type="Pfam" id="PF03807">
    <property type="entry name" value="F420_oxidored"/>
    <property type="match status" value="1"/>
</dbReference>
<evidence type="ECO:0000256" key="12">
    <source>
        <dbReference type="ARBA" id="ARBA00048958"/>
    </source>
</evidence>
<evidence type="ECO:0000256" key="14">
    <source>
        <dbReference type="SAM" id="MobiDB-lite"/>
    </source>
</evidence>